<organism evidence="2 3">
    <name type="scientific">Candidatus Chisholmbacteria bacterium RIFCSPHIGHO2_01_FULL_49_18</name>
    <dbReference type="NCBI Taxonomy" id="1797590"/>
    <lineage>
        <taxon>Bacteria</taxon>
        <taxon>Candidatus Chisholmiibacteriota</taxon>
    </lineage>
</organism>
<gene>
    <name evidence="2" type="ORF">A2785_03615</name>
</gene>
<name>A0A1G1VNM5_9BACT</name>
<dbReference type="InterPro" id="IPR002156">
    <property type="entry name" value="RNaseH_domain"/>
</dbReference>
<dbReference type="Gene3D" id="3.30.420.10">
    <property type="entry name" value="Ribonuclease H-like superfamily/Ribonuclease H"/>
    <property type="match status" value="1"/>
</dbReference>
<proteinExistence type="predicted"/>
<dbReference type="SUPFAM" id="SSF53098">
    <property type="entry name" value="Ribonuclease H-like"/>
    <property type="match status" value="1"/>
</dbReference>
<dbReference type="InterPro" id="IPR036397">
    <property type="entry name" value="RNaseH_sf"/>
</dbReference>
<protein>
    <recommendedName>
        <fullName evidence="1">RNase H type-1 domain-containing protein</fullName>
    </recommendedName>
</protein>
<dbReference type="GO" id="GO:0004523">
    <property type="term" value="F:RNA-DNA hybrid ribonuclease activity"/>
    <property type="evidence" value="ECO:0007669"/>
    <property type="project" value="InterPro"/>
</dbReference>
<comment type="caution">
    <text evidence="2">The sequence shown here is derived from an EMBL/GenBank/DDBJ whole genome shotgun (WGS) entry which is preliminary data.</text>
</comment>
<evidence type="ECO:0000313" key="2">
    <source>
        <dbReference type="EMBL" id="OGY16827.1"/>
    </source>
</evidence>
<sequence length="170" mass="18756">MTRESSNANALNIYCDGGARGNPGPAAIGFLIKDGADRLIYKHSESIGFSTNNTAEYKAVIAALAYLKTRKELVSSSTTIQLFLDSRLVVNQLNGVFKIKDQKMKTLVLAVRNSERELGVLLDEYQTLFASKAPRIRYTLVPRELNQEADALVNRALDQEYASEGISRLG</sequence>
<dbReference type="InterPro" id="IPR012337">
    <property type="entry name" value="RNaseH-like_sf"/>
</dbReference>
<dbReference type="PANTHER" id="PTHR46387">
    <property type="entry name" value="POLYNUCLEOTIDYL TRANSFERASE, RIBONUCLEASE H-LIKE SUPERFAMILY PROTEIN"/>
    <property type="match status" value="1"/>
</dbReference>
<dbReference type="PANTHER" id="PTHR46387:SF2">
    <property type="entry name" value="RIBONUCLEASE HI"/>
    <property type="match status" value="1"/>
</dbReference>
<dbReference type="GO" id="GO:0003676">
    <property type="term" value="F:nucleic acid binding"/>
    <property type="evidence" value="ECO:0007669"/>
    <property type="project" value="InterPro"/>
</dbReference>
<dbReference type="EMBL" id="MHCI01000009">
    <property type="protein sequence ID" value="OGY16827.1"/>
    <property type="molecule type" value="Genomic_DNA"/>
</dbReference>
<accession>A0A1G1VNM5</accession>
<dbReference type="CDD" id="cd09279">
    <property type="entry name" value="RNase_HI_like"/>
    <property type="match status" value="1"/>
</dbReference>
<dbReference type="Pfam" id="PF00075">
    <property type="entry name" value="RNase_H"/>
    <property type="match status" value="1"/>
</dbReference>
<reference evidence="2 3" key="1">
    <citation type="journal article" date="2016" name="Nat. Commun.">
        <title>Thousands of microbial genomes shed light on interconnected biogeochemical processes in an aquifer system.</title>
        <authorList>
            <person name="Anantharaman K."/>
            <person name="Brown C.T."/>
            <person name="Hug L.A."/>
            <person name="Sharon I."/>
            <person name="Castelle C.J."/>
            <person name="Probst A.J."/>
            <person name="Thomas B.C."/>
            <person name="Singh A."/>
            <person name="Wilkins M.J."/>
            <person name="Karaoz U."/>
            <person name="Brodie E.L."/>
            <person name="Williams K.H."/>
            <person name="Hubbard S.S."/>
            <person name="Banfield J.F."/>
        </authorList>
    </citation>
    <scope>NUCLEOTIDE SEQUENCE [LARGE SCALE GENOMIC DNA]</scope>
</reference>
<dbReference type="AlphaFoldDB" id="A0A1G1VNM5"/>
<dbReference type="Proteomes" id="UP000179069">
    <property type="component" value="Unassembled WGS sequence"/>
</dbReference>
<evidence type="ECO:0000313" key="3">
    <source>
        <dbReference type="Proteomes" id="UP000179069"/>
    </source>
</evidence>
<feature type="domain" description="RNase H type-1" evidence="1">
    <location>
        <begin position="7"/>
        <end position="158"/>
    </location>
</feature>
<evidence type="ECO:0000259" key="1">
    <source>
        <dbReference type="PROSITE" id="PS50879"/>
    </source>
</evidence>
<dbReference type="PROSITE" id="PS50879">
    <property type="entry name" value="RNASE_H_1"/>
    <property type="match status" value="1"/>
</dbReference>